<reference evidence="2" key="2">
    <citation type="submission" date="2021-10" db="EMBL/GenBank/DDBJ databases">
        <title>Phylogenomics reveals ancestral predisposition of the termite-cultivated fungus Termitomyces towards a domesticated lifestyle.</title>
        <authorList>
            <person name="Auxier B."/>
            <person name="Grum-Grzhimaylo A."/>
            <person name="Cardenas M.E."/>
            <person name="Lodge J.D."/>
            <person name="Laessoe T."/>
            <person name="Pedersen O."/>
            <person name="Smith M.E."/>
            <person name="Kuyper T.W."/>
            <person name="Franco-Molano E.A."/>
            <person name="Baroni T.J."/>
            <person name="Aanen D.K."/>
        </authorList>
    </citation>
    <scope>NUCLEOTIDE SEQUENCE</scope>
    <source>
        <strain evidence="2">AP01</strain>
        <tissue evidence="2">Mycelium</tissue>
    </source>
</reference>
<dbReference type="OrthoDB" id="2824457at2759"/>
<comment type="caution">
    <text evidence="2">The sequence shown here is derived from an EMBL/GenBank/DDBJ whole genome shotgun (WGS) entry which is preliminary data.</text>
</comment>
<evidence type="ECO:0000313" key="3">
    <source>
        <dbReference type="Proteomes" id="UP000775547"/>
    </source>
</evidence>
<protein>
    <submittedName>
        <fullName evidence="2">Uncharacterized protein</fullName>
    </submittedName>
</protein>
<organism evidence="2 3">
    <name type="scientific">Asterophora parasitica</name>
    <dbReference type="NCBI Taxonomy" id="117018"/>
    <lineage>
        <taxon>Eukaryota</taxon>
        <taxon>Fungi</taxon>
        <taxon>Dikarya</taxon>
        <taxon>Basidiomycota</taxon>
        <taxon>Agaricomycotina</taxon>
        <taxon>Agaricomycetes</taxon>
        <taxon>Agaricomycetidae</taxon>
        <taxon>Agaricales</taxon>
        <taxon>Tricholomatineae</taxon>
        <taxon>Lyophyllaceae</taxon>
        <taxon>Asterophora</taxon>
    </lineage>
</organism>
<accession>A0A9P7KC52</accession>
<proteinExistence type="predicted"/>
<feature type="signal peptide" evidence="1">
    <location>
        <begin position="1"/>
        <end position="18"/>
    </location>
</feature>
<dbReference type="Proteomes" id="UP000775547">
    <property type="component" value="Unassembled WGS sequence"/>
</dbReference>
<evidence type="ECO:0000256" key="1">
    <source>
        <dbReference type="SAM" id="SignalP"/>
    </source>
</evidence>
<feature type="chain" id="PRO_5040381997" evidence="1">
    <location>
        <begin position="19"/>
        <end position="157"/>
    </location>
</feature>
<sequence length="157" mass="17603">MRLLYAVISMSLLATPEAVSTHMLQITVNTLPSDTMAYMQAMMAGRDTSSLQVMLNVSKLEPLELKLTPAMQLELDEKNQGDAGSGRRRRGHRAFFVPSVLGQLATDRGRTRPPIEIKSTLSNVTKLPMNETNLRDAMNMFIRMDKKNQLKLRATPK</sequence>
<reference evidence="2" key="1">
    <citation type="submission" date="2020-07" db="EMBL/GenBank/DDBJ databases">
        <authorList>
            <person name="Nieuwenhuis M."/>
            <person name="Van De Peppel L.J.J."/>
        </authorList>
    </citation>
    <scope>NUCLEOTIDE SEQUENCE</scope>
    <source>
        <strain evidence="2">AP01</strain>
        <tissue evidence="2">Mycelium</tissue>
    </source>
</reference>
<keyword evidence="1" id="KW-0732">Signal</keyword>
<keyword evidence="3" id="KW-1185">Reference proteome</keyword>
<dbReference type="AlphaFoldDB" id="A0A9P7KC52"/>
<evidence type="ECO:0000313" key="2">
    <source>
        <dbReference type="EMBL" id="KAG5643515.1"/>
    </source>
</evidence>
<dbReference type="EMBL" id="JABCKV010000108">
    <property type="protein sequence ID" value="KAG5643515.1"/>
    <property type="molecule type" value="Genomic_DNA"/>
</dbReference>
<name>A0A9P7KC52_9AGAR</name>
<gene>
    <name evidence="2" type="ORF">DXG03_000707</name>
</gene>